<dbReference type="EMBL" id="JALJOR010000012">
    <property type="protein sequence ID" value="KAK9807692.1"/>
    <property type="molecule type" value="Genomic_DNA"/>
</dbReference>
<dbReference type="AlphaFoldDB" id="A0AAW1PFW7"/>
<protein>
    <submittedName>
        <fullName evidence="1">Uncharacterized protein</fullName>
    </submittedName>
</protein>
<keyword evidence="2" id="KW-1185">Reference proteome</keyword>
<comment type="caution">
    <text evidence="1">The sequence shown here is derived from an EMBL/GenBank/DDBJ whole genome shotgun (WGS) entry which is preliminary data.</text>
</comment>
<reference evidence="1 2" key="1">
    <citation type="journal article" date="2024" name="Nat. Commun.">
        <title>Phylogenomics reveals the evolutionary origins of lichenization in chlorophyte algae.</title>
        <authorList>
            <person name="Puginier C."/>
            <person name="Libourel C."/>
            <person name="Otte J."/>
            <person name="Skaloud P."/>
            <person name="Haon M."/>
            <person name="Grisel S."/>
            <person name="Petersen M."/>
            <person name="Berrin J.G."/>
            <person name="Delaux P.M."/>
            <person name="Dal Grande F."/>
            <person name="Keller J."/>
        </authorList>
    </citation>
    <scope>NUCLEOTIDE SEQUENCE [LARGE SCALE GENOMIC DNA]</scope>
    <source>
        <strain evidence="1 2">SAG 2043</strain>
    </source>
</reference>
<organism evidence="1 2">
    <name type="scientific">[Myrmecia] bisecta</name>
    <dbReference type="NCBI Taxonomy" id="41462"/>
    <lineage>
        <taxon>Eukaryota</taxon>
        <taxon>Viridiplantae</taxon>
        <taxon>Chlorophyta</taxon>
        <taxon>core chlorophytes</taxon>
        <taxon>Trebouxiophyceae</taxon>
        <taxon>Trebouxiales</taxon>
        <taxon>Trebouxiaceae</taxon>
        <taxon>Myrmecia</taxon>
    </lineage>
</organism>
<sequence length="68" mass="7430">MICHKEPSLFGKLAEDLQPGVRRLLTSQAAFPSGRLQEGHRGLRGPISTDCCLFQPSTHPQSAVGTIW</sequence>
<accession>A0AAW1PFW7</accession>
<proteinExistence type="predicted"/>
<evidence type="ECO:0000313" key="2">
    <source>
        <dbReference type="Proteomes" id="UP001489004"/>
    </source>
</evidence>
<evidence type="ECO:0000313" key="1">
    <source>
        <dbReference type="EMBL" id="KAK9807692.1"/>
    </source>
</evidence>
<name>A0AAW1PFW7_9CHLO</name>
<gene>
    <name evidence="1" type="ORF">WJX72_006213</name>
</gene>
<dbReference type="Proteomes" id="UP001489004">
    <property type="component" value="Unassembled WGS sequence"/>
</dbReference>